<evidence type="ECO:0000256" key="4">
    <source>
        <dbReference type="ARBA" id="ARBA00022989"/>
    </source>
</evidence>
<protein>
    <submittedName>
        <fullName evidence="7">LemA family protein</fullName>
    </submittedName>
</protein>
<evidence type="ECO:0000256" key="5">
    <source>
        <dbReference type="ARBA" id="ARBA00023136"/>
    </source>
</evidence>
<dbReference type="Gene3D" id="1.20.1440.20">
    <property type="entry name" value="LemA-like domain"/>
    <property type="match status" value="1"/>
</dbReference>
<dbReference type="Pfam" id="PF04011">
    <property type="entry name" value="LemA"/>
    <property type="match status" value="1"/>
</dbReference>
<name>A0ABY6JIL1_9ENTR</name>
<comment type="subcellular location">
    <subcellularLocation>
        <location evidence="1">Membrane</location>
        <topology evidence="1">Single-pass membrane protein</topology>
    </subcellularLocation>
</comment>
<dbReference type="InterPro" id="IPR007156">
    <property type="entry name" value="MamQ_LemA"/>
</dbReference>
<keyword evidence="8" id="KW-1185">Reference proteome</keyword>
<dbReference type="SUPFAM" id="SSF140478">
    <property type="entry name" value="LemA-like"/>
    <property type="match status" value="1"/>
</dbReference>
<dbReference type="EMBL" id="CP074352">
    <property type="protein sequence ID" value="UYU33675.1"/>
    <property type="molecule type" value="Genomic_DNA"/>
</dbReference>
<dbReference type="PANTHER" id="PTHR34478">
    <property type="entry name" value="PROTEIN LEMA"/>
    <property type="match status" value="1"/>
</dbReference>
<keyword evidence="4" id="KW-1133">Transmembrane helix</keyword>
<organism evidence="7 8">
    <name type="scientific">Siccibacter colletis</name>
    <dbReference type="NCBI Taxonomy" id="1505757"/>
    <lineage>
        <taxon>Bacteria</taxon>
        <taxon>Pseudomonadati</taxon>
        <taxon>Pseudomonadota</taxon>
        <taxon>Gammaproteobacteria</taxon>
        <taxon>Enterobacterales</taxon>
        <taxon>Enterobacteriaceae</taxon>
        <taxon>Siccibacter</taxon>
    </lineage>
</organism>
<evidence type="ECO:0000256" key="6">
    <source>
        <dbReference type="SAM" id="Coils"/>
    </source>
</evidence>
<feature type="coiled-coil region" evidence="6">
    <location>
        <begin position="113"/>
        <end position="140"/>
    </location>
</feature>
<keyword evidence="6" id="KW-0175">Coiled coil</keyword>
<evidence type="ECO:0000256" key="1">
    <source>
        <dbReference type="ARBA" id="ARBA00004167"/>
    </source>
</evidence>
<dbReference type="PANTHER" id="PTHR34478:SF1">
    <property type="entry name" value="PROTEIN LEMA"/>
    <property type="match status" value="1"/>
</dbReference>
<keyword evidence="3" id="KW-0812">Transmembrane</keyword>
<dbReference type="RefSeq" id="WP_264386097.1">
    <property type="nucleotide sequence ID" value="NZ_CP074352.1"/>
</dbReference>
<accession>A0ABY6JIL1</accession>
<reference evidence="7 8" key="1">
    <citation type="submission" date="2021-05" db="EMBL/GenBank/DDBJ databases">
        <title>Isolation, identification, and the growth promoting effects of Pantoea dispersa strain YSD J2 from the aboveground leaves of Cyperus esculentus L.Var. Sativus.</title>
        <authorList>
            <person name="Wang S."/>
            <person name="Tang X.M."/>
            <person name="Huang Y.N."/>
        </authorList>
    </citation>
    <scope>NUCLEOTIDE SEQUENCE [LARGE SCALE GENOMIC DNA]</scope>
    <source>
        <strain evidence="8">YSD YN2</strain>
    </source>
</reference>
<comment type="similarity">
    <text evidence="2">Belongs to the LemA family.</text>
</comment>
<keyword evidence="5" id="KW-0472">Membrane</keyword>
<dbReference type="Proteomes" id="UP001156318">
    <property type="component" value="Chromosome"/>
</dbReference>
<evidence type="ECO:0000256" key="2">
    <source>
        <dbReference type="ARBA" id="ARBA00008854"/>
    </source>
</evidence>
<proteinExistence type="inferred from homology"/>
<evidence type="ECO:0000313" key="7">
    <source>
        <dbReference type="EMBL" id="UYU33675.1"/>
    </source>
</evidence>
<evidence type="ECO:0000256" key="3">
    <source>
        <dbReference type="ARBA" id="ARBA00022692"/>
    </source>
</evidence>
<dbReference type="InterPro" id="IPR023353">
    <property type="entry name" value="LemA-like_dom_sf"/>
</dbReference>
<gene>
    <name evidence="7" type="ORF">KFZ77_09290</name>
</gene>
<sequence length="186" mass="21315">MNTLFALLLLIFVLLGGVGMLISIYNRIVMLRHHVDKAFANIEVLLKQRVDELPELVKVVKASAGYEQQTLQQLTELRTAFMNAGTQEEKITLVNRMDGALKSLFAVAENYPDLKASRAYQQLQRRISQLEDNIADRREFFNESVTLYNVGINEFPNLILARLLRYQPKPLLQFAPEETRYTGISL</sequence>
<evidence type="ECO:0000313" key="8">
    <source>
        <dbReference type="Proteomes" id="UP001156318"/>
    </source>
</evidence>